<dbReference type="EMBL" id="WCLA01000008">
    <property type="protein sequence ID" value="KAB5329173.1"/>
    <property type="molecule type" value="Genomic_DNA"/>
</dbReference>
<dbReference type="AlphaFoldDB" id="A0A6A2JMQ3"/>
<proteinExistence type="predicted"/>
<accession>A0A6A2JMQ3</accession>
<comment type="caution">
    <text evidence="1">The sequence shown here is derived from an EMBL/GenBank/DDBJ whole genome shotgun (WGS) entry which is preliminary data.</text>
</comment>
<dbReference type="RefSeq" id="WP_118086981.1">
    <property type="nucleotide sequence ID" value="NZ_JADNNX010000047.1"/>
</dbReference>
<organism evidence="1 2">
    <name type="scientific">Bacteroides stercoris</name>
    <dbReference type="NCBI Taxonomy" id="46506"/>
    <lineage>
        <taxon>Bacteria</taxon>
        <taxon>Pseudomonadati</taxon>
        <taxon>Bacteroidota</taxon>
        <taxon>Bacteroidia</taxon>
        <taxon>Bacteroidales</taxon>
        <taxon>Bacteroidaceae</taxon>
        <taxon>Bacteroides</taxon>
    </lineage>
</organism>
<evidence type="ECO:0000313" key="2">
    <source>
        <dbReference type="Proteomes" id="UP000431177"/>
    </source>
</evidence>
<evidence type="ECO:0000313" key="1">
    <source>
        <dbReference type="EMBL" id="KAB5329173.1"/>
    </source>
</evidence>
<reference evidence="1 2" key="1">
    <citation type="journal article" date="2019" name="Nat. Med.">
        <title>A library of human gut bacterial isolates paired with longitudinal multiomics data enables mechanistic microbiome research.</title>
        <authorList>
            <person name="Poyet M."/>
            <person name="Groussin M."/>
            <person name="Gibbons S.M."/>
            <person name="Avila-Pacheco J."/>
            <person name="Jiang X."/>
            <person name="Kearney S.M."/>
            <person name="Perrotta A.R."/>
            <person name="Berdy B."/>
            <person name="Zhao S."/>
            <person name="Lieberman T.D."/>
            <person name="Swanson P.K."/>
            <person name="Smith M."/>
            <person name="Roesemann S."/>
            <person name="Alexander J.E."/>
            <person name="Rich S.A."/>
            <person name="Livny J."/>
            <person name="Vlamakis H."/>
            <person name="Clish C."/>
            <person name="Bullock K."/>
            <person name="Deik A."/>
            <person name="Scott J."/>
            <person name="Pierce K.A."/>
            <person name="Xavier R.J."/>
            <person name="Alm E.J."/>
        </authorList>
    </citation>
    <scope>NUCLEOTIDE SEQUENCE [LARGE SCALE GENOMIC DNA]</scope>
    <source>
        <strain evidence="1 2">BIOML-A2</strain>
    </source>
</reference>
<sequence length="417" mass="46451">MRYGTVIRLLATACVAIVQLAGCSFDTEELEKPPRGIPIRIVAEMNRGSSTSRAAGIPARLYGEWKENYIGAEEYEKTVKHVLLFVYRNTGNSPEKVLFYYPQGTANPLAGVTDIDHFETREMSGINVGDSDIALDLELMGGNYNFILLVNCESGLKKIREEHMIPVPKRLMEKTEIFTSDDLKGANRKYLPMVGQCNFRVPDNMAGNNRVTLSPCILLERIHARIEFILTTVDDGGNYLSPLLPLSRVTKLTLNNETSGYSVLPSSGEYTATGSGNPDIRGVDYVGEPLLLPERASFHEGANEGTGESTFVTKCKERLLPYTGKAPNYIYVSPGVYGTEKKGALTLALSVDYRTGDPDETYKIELYNPDLSENDKGYYNIRRNTVYRVFATLKGPGNMEYDIVVDEWEDTEVAIPW</sequence>
<dbReference type="Proteomes" id="UP000431177">
    <property type="component" value="Unassembled WGS sequence"/>
</dbReference>
<gene>
    <name evidence="1" type="ORF">F9950_05995</name>
</gene>
<name>A0A6A2JMQ3_BACSE</name>
<protein>
    <submittedName>
        <fullName evidence="1">Uncharacterized protein</fullName>
    </submittedName>
</protein>